<accession>A0ABM8G6U1</accession>
<evidence type="ECO:0000313" key="1">
    <source>
        <dbReference type="EMBL" id="BDZ43857.1"/>
    </source>
</evidence>
<proteinExistence type="predicted"/>
<dbReference type="EMBL" id="AP027729">
    <property type="protein sequence ID" value="BDZ43857.1"/>
    <property type="molecule type" value="Genomic_DNA"/>
</dbReference>
<sequence>MALAEIERSTGLDLRSAALSDAVDEANDEVRRQVAESEEVLAVVQALEEQYDAFARSVGQDSLLAAQTPIPTADELGAEFERYLRQKGD</sequence>
<dbReference type="RefSeq" id="WP_350227594.1">
    <property type="nucleotide sequence ID" value="NZ_AP027729.1"/>
</dbReference>
<reference evidence="2" key="1">
    <citation type="journal article" date="2019" name="Int. J. Syst. Evol. Microbiol.">
        <title>The Global Catalogue of Microorganisms (GCM) 10K type strain sequencing project: providing services to taxonomists for standard genome sequencing and annotation.</title>
        <authorList>
            <consortium name="The Broad Institute Genomics Platform"/>
            <consortium name="The Broad Institute Genome Sequencing Center for Infectious Disease"/>
            <person name="Wu L."/>
            <person name="Ma J."/>
        </authorList>
    </citation>
    <scope>NUCLEOTIDE SEQUENCE [LARGE SCALE GENOMIC DNA]</scope>
    <source>
        <strain evidence="2">NBRC 108565</strain>
    </source>
</reference>
<dbReference type="Proteomes" id="UP001321475">
    <property type="component" value="Chromosome"/>
</dbReference>
<keyword evidence="2" id="KW-1185">Reference proteome</keyword>
<organism evidence="1 2">
    <name type="scientific">Paraoerskovia sediminicola</name>
    <dbReference type="NCBI Taxonomy" id="1138587"/>
    <lineage>
        <taxon>Bacteria</taxon>
        <taxon>Bacillati</taxon>
        <taxon>Actinomycetota</taxon>
        <taxon>Actinomycetes</taxon>
        <taxon>Micrococcales</taxon>
        <taxon>Cellulomonadaceae</taxon>
        <taxon>Paraoerskovia</taxon>
    </lineage>
</organism>
<dbReference type="Gene3D" id="1.10.287.100">
    <property type="match status" value="1"/>
</dbReference>
<dbReference type="SUPFAM" id="SSF159659">
    <property type="entry name" value="Cgl1923-like"/>
    <property type="match status" value="1"/>
</dbReference>
<gene>
    <name evidence="1" type="ORF">GCM10025865_31560</name>
</gene>
<evidence type="ECO:0000313" key="2">
    <source>
        <dbReference type="Proteomes" id="UP001321475"/>
    </source>
</evidence>
<protein>
    <submittedName>
        <fullName evidence="1">Uncharacterized protein</fullName>
    </submittedName>
</protein>
<name>A0ABM8G6U1_9CELL</name>